<comment type="caution">
    <text evidence="1">The sequence shown here is derived from an EMBL/GenBank/DDBJ whole genome shotgun (WGS) entry which is preliminary data.</text>
</comment>
<dbReference type="EMBL" id="JASZYV010000003">
    <property type="protein sequence ID" value="MDM0046183.1"/>
    <property type="molecule type" value="Genomic_DNA"/>
</dbReference>
<dbReference type="Proteomes" id="UP001174908">
    <property type="component" value="Unassembled WGS sequence"/>
</dbReference>
<gene>
    <name evidence="1" type="ORF">QTH91_16955</name>
</gene>
<accession>A0ABT7NE07</accession>
<organism evidence="1 2">
    <name type="scientific">Variovorax dokdonensis</name>
    <dbReference type="NCBI Taxonomy" id="344883"/>
    <lineage>
        <taxon>Bacteria</taxon>
        <taxon>Pseudomonadati</taxon>
        <taxon>Pseudomonadota</taxon>
        <taxon>Betaproteobacteria</taxon>
        <taxon>Burkholderiales</taxon>
        <taxon>Comamonadaceae</taxon>
        <taxon>Variovorax</taxon>
    </lineage>
</organism>
<proteinExistence type="predicted"/>
<protein>
    <submittedName>
        <fullName evidence="1">AroM family protein</fullName>
    </submittedName>
</protein>
<sequence length="230" mass="24340">MLAPPPRQLAFLTIGQAPRHDLSDAIEQGLPAHIEVRHAGVLDGLDRIGVEANFAPTTGRAQLISRLADGSIVTLCADAIGRELQHCIDRLEDDGVDVVVLLCTGEFPGLRTRRAWLVEPDAVVCGTVASLLRDVQAGVIVPMPGQEHEARDKWRILDKQPLFAAGSPYASTAQPLVDAAKTLQAQGAHALVLDCMGYSPQHKQALRDAGCNLPVLVSGSVLGGALGAFL</sequence>
<reference evidence="1" key="1">
    <citation type="submission" date="2023-06" db="EMBL/GenBank/DDBJ databases">
        <authorList>
            <person name="Jiang Y."/>
            <person name="Liu Q."/>
        </authorList>
    </citation>
    <scope>NUCLEOTIDE SEQUENCE</scope>
    <source>
        <strain evidence="1">CGMCC 1.12089</strain>
    </source>
</reference>
<evidence type="ECO:0000313" key="1">
    <source>
        <dbReference type="EMBL" id="MDM0046183.1"/>
    </source>
</evidence>
<name>A0ABT7NE07_9BURK</name>
<dbReference type="InterPro" id="IPR010843">
    <property type="entry name" value="Uncharacterised_AroM"/>
</dbReference>
<dbReference type="RefSeq" id="WP_286661269.1">
    <property type="nucleotide sequence ID" value="NZ_JASZYV010000003.1"/>
</dbReference>
<dbReference type="NCBIfam" id="NF007788">
    <property type="entry name" value="PRK10481.1"/>
    <property type="match status" value="1"/>
</dbReference>
<evidence type="ECO:0000313" key="2">
    <source>
        <dbReference type="Proteomes" id="UP001174908"/>
    </source>
</evidence>
<keyword evidence="2" id="KW-1185">Reference proteome</keyword>
<dbReference type="Pfam" id="PF07302">
    <property type="entry name" value="AroM"/>
    <property type="match status" value="1"/>
</dbReference>